<evidence type="ECO:0000313" key="2">
    <source>
        <dbReference type="Proteomes" id="UP001500843"/>
    </source>
</evidence>
<evidence type="ECO:0000313" key="1">
    <source>
        <dbReference type="EMBL" id="GAA4707425.1"/>
    </source>
</evidence>
<sequence length="158" mass="17001">MSTGIHRSLGEAATAVKTGLHNVSVSALAAAARTDVQAAFGYPWPIEHDDTIAVTAVRAAPQDGTVSSTRQRQQDIYVDVEIDSYRQTASDREVHDIAYGVLDIFDRAVRADPTLGGAALWCFSDDLVSDGATEDEETGEGRICAIRATYKARVMVRS</sequence>
<proteinExistence type="predicted"/>
<organism evidence="1 2">
    <name type="scientific">Promicromonospora umidemergens</name>
    <dbReference type="NCBI Taxonomy" id="629679"/>
    <lineage>
        <taxon>Bacteria</taxon>
        <taxon>Bacillati</taxon>
        <taxon>Actinomycetota</taxon>
        <taxon>Actinomycetes</taxon>
        <taxon>Micrococcales</taxon>
        <taxon>Promicromonosporaceae</taxon>
        <taxon>Promicromonospora</taxon>
    </lineage>
</organism>
<dbReference type="EMBL" id="BAABHM010000013">
    <property type="protein sequence ID" value="GAA4707425.1"/>
    <property type="molecule type" value="Genomic_DNA"/>
</dbReference>
<keyword evidence="2" id="KW-1185">Reference proteome</keyword>
<evidence type="ECO:0008006" key="3">
    <source>
        <dbReference type="Google" id="ProtNLM"/>
    </source>
</evidence>
<reference evidence="2" key="1">
    <citation type="journal article" date="2019" name="Int. J. Syst. Evol. Microbiol.">
        <title>The Global Catalogue of Microorganisms (GCM) 10K type strain sequencing project: providing services to taxonomists for standard genome sequencing and annotation.</title>
        <authorList>
            <consortium name="The Broad Institute Genomics Platform"/>
            <consortium name="The Broad Institute Genome Sequencing Center for Infectious Disease"/>
            <person name="Wu L."/>
            <person name="Ma J."/>
        </authorList>
    </citation>
    <scope>NUCLEOTIDE SEQUENCE [LARGE SCALE GENOMIC DNA]</scope>
    <source>
        <strain evidence="2">JCM 17975</strain>
    </source>
</reference>
<comment type="caution">
    <text evidence="1">The sequence shown here is derived from an EMBL/GenBank/DDBJ whole genome shotgun (WGS) entry which is preliminary data.</text>
</comment>
<name>A0ABP8XGY7_9MICO</name>
<accession>A0ABP8XGY7</accession>
<gene>
    <name evidence="1" type="ORF">GCM10023198_32350</name>
</gene>
<dbReference type="RefSeq" id="WP_253873091.1">
    <property type="nucleotide sequence ID" value="NZ_BAABHM010000013.1"/>
</dbReference>
<dbReference type="Proteomes" id="UP001500843">
    <property type="component" value="Unassembled WGS sequence"/>
</dbReference>
<protein>
    <recommendedName>
        <fullName evidence="3">Tail terminator</fullName>
    </recommendedName>
</protein>